<organism evidence="8 9">
    <name type="scientific">Dethiosulfovibrio marinus</name>
    <dbReference type="NCBI Taxonomy" id="133532"/>
    <lineage>
        <taxon>Bacteria</taxon>
        <taxon>Thermotogati</taxon>
        <taxon>Synergistota</taxon>
        <taxon>Synergistia</taxon>
        <taxon>Synergistales</taxon>
        <taxon>Dethiosulfovibrionaceae</taxon>
        <taxon>Dethiosulfovibrio</taxon>
    </lineage>
</organism>
<evidence type="ECO:0000256" key="2">
    <source>
        <dbReference type="ARBA" id="ARBA00023186"/>
    </source>
</evidence>
<feature type="compositionally biased region" description="Basic and acidic residues" evidence="7">
    <location>
        <begin position="1"/>
        <end position="16"/>
    </location>
</feature>
<dbReference type="PRINTS" id="PR00773">
    <property type="entry name" value="GRPEPROTEIN"/>
</dbReference>
<evidence type="ECO:0000256" key="6">
    <source>
        <dbReference type="SAM" id="Coils"/>
    </source>
</evidence>
<keyword evidence="9" id="KW-1185">Reference proteome</keyword>
<dbReference type="InterPro" id="IPR009012">
    <property type="entry name" value="GrpE_head"/>
</dbReference>
<comment type="caution">
    <text evidence="8">The sequence shown here is derived from an EMBL/GenBank/DDBJ whole genome shotgun (WGS) entry which is preliminary data.</text>
</comment>
<evidence type="ECO:0000313" key="9">
    <source>
        <dbReference type="Proteomes" id="UP001200430"/>
    </source>
</evidence>
<dbReference type="EMBL" id="JAKGUD010000002">
    <property type="protein sequence ID" value="MCF4141707.1"/>
    <property type="molecule type" value="Genomic_DNA"/>
</dbReference>
<name>A0ABS9ENF3_9BACT</name>
<protein>
    <recommendedName>
        <fullName evidence="3 4">Protein GrpE</fullName>
    </recommendedName>
    <alternativeName>
        <fullName evidence="3">HSP-70 cofactor</fullName>
    </alternativeName>
</protein>
<feature type="coiled-coil region" evidence="6">
    <location>
        <begin position="32"/>
        <end position="59"/>
    </location>
</feature>
<dbReference type="InterPro" id="IPR000740">
    <property type="entry name" value="GrpE"/>
</dbReference>
<comment type="function">
    <text evidence="3 4">Participates actively in the response to hyperosmotic and heat shock by preventing the aggregation of stress-denatured proteins, in association with DnaK and GrpE. It is the nucleotide exchange factor for DnaK and may function as a thermosensor. Unfolded proteins bind initially to DnaJ; upon interaction with the DnaJ-bound protein, DnaK hydrolyzes its bound ATP, resulting in the formation of a stable complex. GrpE releases ADP from DnaK; ATP binding to DnaK triggers the release of the substrate protein, thus completing the reaction cycle. Several rounds of ATP-dependent interactions between DnaJ, DnaK and GrpE are required for fully efficient folding.</text>
</comment>
<dbReference type="HAMAP" id="MF_01151">
    <property type="entry name" value="GrpE"/>
    <property type="match status" value="1"/>
</dbReference>
<accession>A0ABS9ENF3</accession>
<dbReference type="PANTHER" id="PTHR21237">
    <property type="entry name" value="GRPE PROTEIN"/>
    <property type="match status" value="1"/>
</dbReference>
<keyword evidence="3 4" id="KW-0346">Stress response</keyword>
<reference evidence="8 9" key="1">
    <citation type="submission" date="2022-01" db="EMBL/GenBank/DDBJ databases">
        <title>Dethiosulfovibrio faecalis sp. nov., a novel proteolytic, non-sulfur-reducing bacterium isolated from a marine aquaculture solid waste bioreactor.</title>
        <authorList>
            <person name="Grabowski S."/>
            <person name="Apolinario E."/>
            <person name="Schneider N."/>
            <person name="Marshall C.W."/>
            <person name="Sowers K.R."/>
        </authorList>
    </citation>
    <scope>NUCLEOTIDE SEQUENCE [LARGE SCALE GENOMIC DNA]</scope>
    <source>
        <strain evidence="8 9">DSM 12537</strain>
    </source>
</reference>
<dbReference type="PROSITE" id="PS01071">
    <property type="entry name" value="GRPE"/>
    <property type="match status" value="1"/>
</dbReference>
<dbReference type="CDD" id="cd00446">
    <property type="entry name" value="GrpE"/>
    <property type="match status" value="1"/>
</dbReference>
<evidence type="ECO:0000256" key="7">
    <source>
        <dbReference type="SAM" id="MobiDB-lite"/>
    </source>
</evidence>
<dbReference type="Pfam" id="PF01025">
    <property type="entry name" value="GrpE"/>
    <property type="match status" value="1"/>
</dbReference>
<evidence type="ECO:0000313" key="8">
    <source>
        <dbReference type="EMBL" id="MCF4141707.1"/>
    </source>
</evidence>
<dbReference type="RefSeq" id="WP_236098323.1">
    <property type="nucleotide sequence ID" value="NZ_JAKGUD010000002.1"/>
</dbReference>
<gene>
    <name evidence="3" type="primary">grpE</name>
    <name evidence="8" type="ORF">L2W38_02600</name>
</gene>
<keyword evidence="6" id="KW-0175">Coiled coil</keyword>
<proteinExistence type="inferred from homology"/>
<comment type="subcellular location">
    <subcellularLocation>
        <location evidence="3">Cytoplasm</location>
    </subcellularLocation>
</comment>
<dbReference type="Gene3D" id="2.30.22.10">
    <property type="entry name" value="Head domain of nucleotide exchange factor GrpE"/>
    <property type="match status" value="1"/>
</dbReference>
<evidence type="ECO:0000256" key="3">
    <source>
        <dbReference type="HAMAP-Rule" id="MF_01151"/>
    </source>
</evidence>
<keyword evidence="3" id="KW-0963">Cytoplasm</keyword>
<keyword evidence="2 3" id="KW-0143">Chaperone</keyword>
<dbReference type="Gene3D" id="3.90.20.20">
    <property type="match status" value="1"/>
</dbReference>
<dbReference type="SUPFAM" id="SSF58014">
    <property type="entry name" value="Coiled-coil domain of nucleotide exchange factor GrpE"/>
    <property type="match status" value="1"/>
</dbReference>
<dbReference type="Proteomes" id="UP001200430">
    <property type="component" value="Unassembled WGS sequence"/>
</dbReference>
<feature type="region of interest" description="Disordered" evidence="7">
    <location>
        <begin position="1"/>
        <end position="29"/>
    </location>
</feature>
<evidence type="ECO:0000256" key="4">
    <source>
        <dbReference type="RuleBase" id="RU000639"/>
    </source>
</evidence>
<dbReference type="SUPFAM" id="SSF51064">
    <property type="entry name" value="Head domain of nucleotide exchange factor GrpE"/>
    <property type="match status" value="1"/>
</dbReference>
<evidence type="ECO:0000256" key="5">
    <source>
        <dbReference type="RuleBase" id="RU004478"/>
    </source>
</evidence>
<dbReference type="InterPro" id="IPR013805">
    <property type="entry name" value="GrpE_CC"/>
</dbReference>
<evidence type="ECO:0000256" key="1">
    <source>
        <dbReference type="ARBA" id="ARBA00009054"/>
    </source>
</evidence>
<sequence>MEEIKDLHDEESREVQDEAACEVDGEAPSTDITDLESRIEELEEERDRFKELAARAQADLINYRTRMEREMSRTKELACERSALEMFPVLDNLDRVLQVKDGSDLDTVVEGIRMVRKQFLSALEALGVETVESVGKSFSPQYHEAIGMVEVEDEEQDGIVVDEFQTGYVLAGKVIRPAKVRVGSHKG</sequence>
<comment type="subunit">
    <text evidence="3">Homodimer.</text>
</comment>
<dbReference type="PANTHER" id="PTHR21237:SF23">
    <property type="entry name" value="GRPE PROTEIN HOMOLOG, MITOCHONDRIAL"/>
    <property type="match status" value="1"/>
</dbReference>
<comment type="similarity">
    <text evidence="1 3 5">Belongs to the GrpE family.</text>
</comment>